<dbReference type="SUPFAM" id="SSF46785">
    <property type="entry name" value="Winged helix' DNA-binding domain"/>
    <property type="match status" value="1"/>
</dbReference>
<sequence>MDAWPAVTTTERQVLALVSGGGDVTQSDIVARTELSQQTVSRVAGDLVERGLLLHGERVSRGRRGQPSALLALNGERLFMLGVSIMADAVSATLVDFEGRERGHVFAQPQPMSRAMVLESVRAAFGRLCDEAAVDPARVLGIGIGITGYALPGGRTFNPPPALDDWVGTDVAALFGEAFGRPAWADNDGNVAAVGESLVGVGRWARNFAYLYIATGFGGGLVIDGQLMRGTHGNAGEFAGLLPTQLYASPTLGLLRHCFARAGEVHETIADMLAAIDVDAPAVDDWLWRVGDTLSLVCGASAAIVDPEAIVIGGRLPRGLAERMITRIDMRQTPRWGVGRPQPKIVPAEAEGDATALGAAILPLKLNFFG</sequence>
<protein>
    <recommendedName>
        <fullName evidence="1">HTH marR-type domain-containing protein</fullName>
    </recommendedName>
</protein>
<keyword evidence="3" id="KW-1185">Reference proteome</keyword>
<name>W0A5Y7_9SPHN</name>
<accession>W0A5Y7</accession>
<evidence type="ECO:0000313" key="2">
    <source>
        <dbReference type="EMBL" id="AHE51892.1"/>
    </source>
</evidence>
<dbReference type="Gene3D" id="1.10.10.10">
    <property type="entry name" value="Winged helix-like DNA-binding domain superfamily/Winged helix DNA-binding domain"/>
    <property type="match status" value="1"/>
</dbReference>
<dbReference type="SUPFAM" id="SSF53067">
    <property type="entry name" value="Actin-like ATPase domain"/>
    <property type="match status" value="1"/>
</dbReference>
<dbReference type="eggNOG" id="COG1940">
    <property type="taxonomic scope" value="Bacteria"/>
</dbReference>
<dbReference type="GO" id="GO:0019262">
    <property type="term" value="P:N-acetylneuraminate catabolic process"/>
    <property type="evidence" value="ECO:0007669"/>
    <property type="project" value="TreeGrafter"/>
</dbReference>
<dbReference type="InterPro" id="IPR000600">
    <property type="entry name" value="ROK"/>
</dbReference>
<dbReference type="GO" id="GO:0009384">
    <property type="term" value="F:N-acylmannosamine kinase activity"/>
    <property type="evidence" value="ECO:0007669"/>
    <property type="project" value="TreeGrafter"/>
</dbReference>
<dbReference type="PANTHER" id="PTHR18964:SF169">
    <property type="entry name" value="N-ACETYLMANNOSAMINE KINASE"/>
    <property type="match status" value="1"/>
</dbReference>
<dbReference type="Pfam" id="PF00480">
    <property type="entry name" value="ROK"/>
    <property type="match status" value="1"/>
</dbReference>
<dbReference type="PATRIC" id="fig|1123269.5.peg.124"/>
<reference evidence="2 3" key="1">
    <citation type="submission" date="2013-07" db="EMBL/GenBank/DDBJ databases">
        <title>Completed genome of Sphingomonas sanxanigenens NX02.</title>
        <authorList>
            <person name="Ma T."/>
            <person name="Huang H."/>
            <person name="Wu M."/>
            <person name="Li X."/>
            <person name="Li G."/>
        </authorList>
    </citation>
    <scope>NUCLEOTIDE SEQUENCE [LARGE SCALE GENOMIC DNA]</scope>
    <source>
        <strain evidence="2 3">NX02</strain>
    </source>
</reference>
<dbReference type="AlphaFoldDB" id="W0A5Y7"/>
<dbReference type="InterPro" id="IPR036388">
    <property type="entry name" value="WH-like_DNA-bd_sf"/>
</dbReference>
<dbReference type="PANTHER" id="PTHR18964">
    <property type="entry name" value="ROK (REPRESSOR, ORF, KINASE) FAMILY"/>
    <property type="match status" value="1"/>
</dbReference>
<dbReference type="InterPro" id="IPR000835">
    <property type="entry name" value="HTH_MarR-typ"/>
</dbReference>
<gene>
    <name evidence="2" type="ORF">NX02_00625</name>
</gene>
<feature type="domain" description="HTH marR-type" evidence="1">
    <location>
        <begin position="7"/>
        <end position="53"/>
    </location>
</feature>
<dbReference type="KEGG" id="ssan:NX02_00625"/>
<dbReference type="InterPro" id="IPR036390">
    <property type="entry name" value="WH_DNA-bd_sf"/>
</dbReference>
<dbReference type="Proteomes" id="UP000018851">
    <property type="component" value="Chromosome"/>
</dbReference>
<organism evidence="2 3">
    <name type="scientific">Sphingomonas sanxanigenens DSM 19645 = NX02</name>
    <dbReference type="NCBI Taxonomy" id="1123269"/>
    <lineage>
        <taxon>Bacteria</taxon>
        <taxon>Pseudomonadati</taxon>
        <taxon>Pseudomonadota</taxon>
        <taxon>Alphaproteobacteria</taxon>
        <taxon>Sphingomonadales</taxon>
        <taxon>Sphingomonadaceae</taxon>
        <taxon>Sphingomonas</taxon>
    </lineage>
</organism>
<dbReference type="InterPro" id="IPR043129">
    <property type="entry name" value="ATPase_NBD"/>
</dbReference>
<dbReference type="CDD" id="cd23763">
    <property type="entry name" value="ASKHA_ATPase_ROK"/>
    <property type="match status" value="1"/>
</dbReference>
<dbReference type="Pfam" id="PF12802">
    <property type="entry name" value="MarR_2"/>
    <property type="match status" value="1"/>
</dbReference>
<dbReference type="Gene3D" id="3.30.420.40">
    <property type="match status" value="2"/>
</dbReference>
<dbReference type="GO" id="GO:0003700">
    <property type="term" value="F:DNA-binding transcription factor activity"/>
    <property type="evidence" value="ECO:0007669"/>
    <property type="project" value="InterPro"/>
</dbReference>
<dbReference type="STRING" id="1123269.NX02_00625"/>
<evidence type="ECO:0000259" key="1">
    <source>
        <dbReference type="Pfam" id="PF12802"/>
    </source>
</evidence>
<dbReference type="HOGENOM" id="CLU_036604_13_0_5"/>
<dbReference type="EMBL" id="CP006644">
    <property type="protein sequence ID" value="AHE51892.1"/>
    <property type="molecule type" value="Genomic_DNA"/>
</dbReference>
<proteinExistence type="predicted"/>
<evidence type="ECO:0000313" key="3">
    <source>
        <dbReference type="Proteomes" id="UP000018851"/>
    </source>
</evidence>